<proteinExistence type="predicted"/>
<keyword evidence="2" id="KW-1185">Reference proteome</keyword>
<dbReference type="Proteomes" id="UP000693970">
    <property type="component" value="Unassembled WGS sequence"/>
</dbReference>
<sequence length="106" mass="12202">MEFIGNPPPIYINPGANRNLGLLRDVPQRFFRYYTVPALEFKRLLHEAKERDKDSTLVYAKLPGTHGDEKWRAIATERIVSVEVRDGTLRECKVKNDFPMGTLPSE</sequence>
<dbReference type="OrthoDB" id="419247at2759"/>
<gene>
    <name evidence="1" type="ORF">IV203_031320</name>
</gene>
<reference evidence="1" key="2">
    <citation type="submission" date="2021-04" db="EMBL/GenBank/DDBJ databases">
        <authorList>
            <person name="Podell S."/>
        </authorList>
    </citation>
    <scope>NUCLEOTIDE SEQUENCE</scope>
    <source>
        <strain evidence="1">Hildebrandi</strain>
    </source>
</reference>
<evidence type="ECO:0000313" key="1">
    <source>
        <dbReference type="EMBL" id="KAG7368577.1"/>
    </source>
</evidence>
<evidence type="ECO:0000313" key="2">
    <source>
        <dbReference type="Proteomes" id="UP000693970"/>
    </source>
</evidence>
<accession>A0A9K3Q2A8</accession>
<organism evidence="1 2">
    <name type="scientific">Nitzschia inconspicua</name>
    <dbReference type="NCBI Taxonomy" id="303405"/>
    <lineage>
        <taxon>Eukaryota</taxon>
        <taxon>Sar</taxon>
        <taxon>Stramenopiles</taxon>
        <taxon>Ochrophyta</taxon>
        <taxon>Bacillariophyta</taxon>
        <taxon>Bacillariophyceae</taxon>
        <taxon>Bacillariophycidae</taxon>
        <taxon>Bacillariales</taxon>
        <taxon>Bacillariaceae</taxon>
        <taxon>Nitzschia</taxon>
    </lineage>
</organism>
<protein>
    <submittedName>
        <fullName evidence="1">Uncharacterized protein</fullName>
    </submittedName>
</protein>
<dbReference type="AlphaFoldDB" id="A0A9K3Q2A8"/>
<reference evidence="1" key="1">
    <citation type="journal article" date="2021" name="Sci. Rep.">
        <title>Diploid genomic architecture of Nitzschia inconspicua, an elite biomass production diatom.</title>
        <authorList>
            <person name="Oliver A."/>
            <person name="Podell S."/>
            <person name="Pinowska A."/>
            <person name="Traller J.C."/>
            <person name="Smith S.R."/>
            <person name="McClure R."/>
            <person name="Beliaev A."/>
            <person name="Bohutskyi P."/>
            <person name="Hill E.A."/>
            <person name="Rabines A."/>
            <person name="Zheng H."/>
            <person name="Allen L.Z."/>
            <person name="Kuo A."/>
            <person name="Grigoriev I.V."/>
            <person name="Allen A.E."/>
            <person name="Hazlebeck D."/>
            <person name="Allen E.E."/>
        </authorList>
    </citation>
    <scope>NUCLEOTIDE SEQUENCE</scope>
    <source>
        <strain evidence="1">Hildebrandi</strain>
    </source>
</reference>
<comment type="caution">
    <text evidence="1">The sequence shown here is derived from an EMBL/GenBank/DDBJ whole genome shotgun (WGS) entry which is preliminary data.</text>
</comment>
<name>A0A9K3Q2A8_9STRA</name>
<dbReference type="EMBL" id="JAGRRH010000006">
    <property type="protein sequence ID" value="KAG7368577.1"/>
    <property type="molecule type" value="Genomic_DNA"/>
</dbReference>